<dbReference type="EMBL" id="LUTY01000297">
    <property type="protein sequence ID" value="OAD23558.1"/>
    <property type="molecule type" value="Genomic_DNA"/>
</dbReference>
<reference evidence="1 2" key="1">
    <citation type="submission" date="2016-05" db="EMBL/GenBank/DDBJ databases">
        <title>Single-cell genome of chain-forming Candidatus Thiomargarita nelsonii and comparison to other large sulfur-oxidizing bacteria.</title>
        <authorList>
            <person name="Winkel M."/>
            <person name="Salman V."/>
            <person name="Woyke T."/>
            <person name="Schulz-Vogt H."/>
            <person name="Richter M."/>
            <person name="Flood B."/>
            <person name="Bailey J."/>
            <person name="Amann R."/>
            <person name="Mussmann M."/>
        </authorList>
    </citation>
    <scope>NUCLEOTIDE SEQUENCE [LARGE SCALE GENOMIC DNA]</scope>
    <source>
        <strain evidence="1 2">THI036</strain>
    </source>
</reference>
<organism evidence="1 2">
    <name type="scientific">Candidatus Thiomargarita nelsonii</name>
    <dbReference type="NCBI Taxonomy" id="1003181"/>
    <lineage>
        <taxon>Bacteria</taxon>
        <taxon>Pseudomonadati</taxon>
        <taxon>Pseudomonadota</taxon>
        <taxon>Gammaproteobacteria</taxon>
        <taxon>Thiotrichales</taxon>
        <taxon>Thiotrichaceae</taxon>
        <taxon>Thiomargarita</taxon>
    </lineage>
</organism>
<sequence>MKNSLNQLGKKKIPFLFIIDFDLKNFYIAPLDKLDNQIFFSIDGFSNVTPHPF</sequence>
<dbReference type="Proteomes" id="UP000076962">
    <property type="component" value="Unassembled WGS sequence"/>
</dbReference>
<name>A0A176S6M5_9GAMM</name>
<evidence type="ECO:0000313" key="2">
    <source>
        <dbReference type="Proteomes" id="UP000076962"/>
    </source>
</evidence>
<keyword evidence="2" id="KW-1185">Reference proteome</keyword>
<gene>
    <name evidence="1" type="ORF">THIOM_000606</name>
</gene>
<dbReference type="AlphaFoldDB" id="A0A176S6M5"/>
<evidence type="ECO:0000313" key="1">
    <source>
        <dbReference type="EMBL" id="OAD23558.1"/>
    </source>
</evidence>
<accession>A0A176S6M5</accession>
<proteinExistence type="predicted"/>
<feature type="non-terminal residue" evidence="1">
    <location>
        <position position="53"/>
    </location>
</feature>
<comment type="caution">
    <text evidence="1">The sequence shown here is derived from an EMBL/GenBank/DDBJ whole genome shotgun (WGS) entry which is preliminary data.</text>
</comment>
<protein>
    <submittedName>
        <fullName evidence="1">Uncharacterized protein</fullName>
    </submittedName>
</protein>